<dbReference type="AlphaFoldDB" id="A0A0F7SIE6"/>
<feature type="compositionally biased region" description="Acidic residues" evidence="3">
    <location>
        <begin position="195"/>
        <end position="211"/>
    </location>
</feature>
<reference evidence="5" key="1">
    <citation type="submission" date="2014-08" db="EMBL/GenBank/DDBJ databases">
        <authorList>
            <person name="Sharma Rahul"/>
            <person name="Thines Marco"/>
        </authorList>
    </citation>
    <scope>NUCLEOTIDE SEQUENCE</scope>
</reference>
<evidence type="ECO:0000259" key="4">
    <source>
        <dbReference type="PROSITE" id="PS50002"/>
    </source>
</evidence>
<dbReference type="SUPFAM" id="SSF50044">
    <property type="entry name" value="SH3-domain"/>
    <property type="match status" value="1"/>
</dbReference>
<feature type="region of interest" description="Disordered" evidence="3">
    <location>
        <begin position="99"/>
        <end position="147"/>
    </location>
</feature>
<feature type="region of interest" description="Disordered" evidence="3">
    <location>
        <begin position="162"/>
        <end position="224"/>
    </location>
</feature>
<dbReference type="InterPro" id="IPR036028">
    <property type="entry name" value="SH3-like_dom_sf"/>
</dbReference>
<organism evidence="5">
    <name type="scientific">Phaffia rhodozyma</name>
    <name type="common">Yeast</name>
    <name type="synonym">Xanthophyllomyces dendrorhous</name>
    <dbReference type="NCBI Taxonomy" id="264483"/>
    <lineage>
        <taxon>Eukaryota</taxon>
        <taxon>Fungi</taxon>
        <taxon>Dikarya</taxon>
        <taxon>Basidiomycota</taxon>
        <taxon>Agaricomycotina</taxon>
        <taxon>Tremellomycetes</taxon>
        <taxon>Cystofilobasidiales</taxon>
        <taxon>Mrakiaceae</taxon>
        <taxon>Phaffia</taxon>
    </lineage>
</organism>
<dbReference type="PROSITE" id="PS50002">
    <property type="entry name" value="SH3"/>
    <property type="match status" value="1"/>
</dbReference>
<sequence length="266" mass="27971">MFANISHADKLAVFALLDEYFESRPHLAPQQPSTTSQSVNVPIPSRSQISSGLTAVQSHLNRSSGPVSSSTTTSTTTTTNGASSPWASALSNKHVQGMVGKALGSSPSSPAATSSNAKSPPPPPAQSSKTRAAGSAGLVQSKTFGHVDTSSGLGAFKTMFKDPQAAPKPYEPPARTSPASSLPPPPTRRVIQPEPEPEQEPEAESDQDGDYAEALYDFAGNEPGDLPLQRKQVVLVLEKTSPDWWKARDAQTGQEGLIPAAYVKEI</sequence>
<dbReference type="PRINTS" id="PR00452">
    <property type="entry name" value="SH3DOMAIN"/>
</dbReference>
<keyword evidence="5" id="KW-0808">Transferase</keyword>
<feature type="compositionally biased region" description="Polar residues" evidence="3">
    <location>
        <begin position="138"/>
        <end position="147"/>
    </location>
</feature>
<dbReference type="SMR" id="A0A0F7SIE6"/>
<evidence type="ECO:0000256" key="1">
    <source>
        <dbReference type="ARBA" id="ARBA00022443"/>
    </source>
</evidence>
<feature type="compositionally biased region" description="Low complexity" evidence="3">
    <location>
        <begin position="68"/>
        <end position="79"/>
    </location>
</feature>
<feature type="compositionally biased region" description="Low complexity" evidence="3">
    <location>
        <begin position="105"/>
        <end position="118"/>
    </location>
</feature>
<proteinExistence type="predicted"/>
<keyword evidence="5" id="KW-0418">Kinase</keyword>
<evidence type="ECO:0000256" key="2">
    <source>
        <dbReference type="PROSITE-ProRule" id="PRU00192"/>
    </source>
</evidence>
<keyword evidence="1 2" id="KW-0728">SH3 domain</keyword>
<dbReference type="Gene3D" id="2.30.30.40">
    <property type="entry name" value="SH3 Domains"/>
    <property type="match status" value="1"/>
</dbReference>
<evidence type="ECO:0000313" key="5">
    <source>
        <dbReference type="EMBL" id="CDZ97508.1"/>
    </source>
</evidence>
<dbReference type="EMBL" id="LN483211">
    <property type="protein sequence ID" value="CDZ97508.1"/>
    <property type="molecule type" value="Genomic_DNA"/>
</dbReference>
<protein>
    <submittedName>
        <fullName evidence="5">Tyrosine kinases</fullName>
    </submittedName>
</protein>
<accession>A0A0F7SIE6</accession>
<feature type="region of interest" description="Disordered" evidence="3">
    <location>
        <begin position="26"/>
        <end position="87"/>
    </location>
</feature>
<dbReference type="Pfam" id="PF00018">
    <property type="entry name" value="SH3_1"/>
    <property type="match status" value="1"/>
</dbReference>
<evidence type="ECO:0000256" key="3">
    <source>
        <dbReference type="SAM" id="MobiDB-lite"/>
    </source>
</evidence>
<dbReference type="SMART" id="SM00326">
    <property type="entry name" value="SH3"/>
    <property type="match status" value="1"/>
</dbReference>
<dbReference type="InterPro" id="IPR001452">
    <property type="entry name" value="SH3_domain"/>
</dbReference>
<feature type="compositionally biased region" description="Polar residues" evidence="3">
    <location>
        <begin position="30"/>
        <end position="67"/>
    </location>
</feature>
<dbReference type="GO" id="GO:0016301">
    <property type="term" value="F:kinase activity"/>
    <property type="evidence" value="ECO:0007669"/>
    <property type="project" value="UniProtKB-KW"/>
</dbReference>
<feature type="domain" description="SH3" evidence="4">
    <location>
        <begin position="207"/>
        <end position="266"/>
    </location>
</feature>
<name>A0A0F7SIE6_PHARH</name>